<dbReference type="PANTHER" id="PTHR23501:SF195">
    <property type="entry name" value="PEP5"/>
    <property type="match status" value="1"/>
</dbReference>
<keyword evidence="3 6" id="KW-0812">Transmembrane</keyword>
<dbReference type="Proteomes" id="UP001358417">
    <property type="component" value="Unassembled WGS sequence"/>
</dbReference>
<evidence type="ECO:0000256" key="6">
    <source>
        <dbReference type="SAM" id="Phobius"/>
    </source>
</evidence>
<feature type="transmembrane region" description="Helical" evidence="6">
    <location>
        <begin position="63"/>
        <end position="87"/>
    </location>
</feature>
<dbReference type="Pfam" id="PF06609">
    <property type="entry name" value="TRI12"/>
    <property type="match status" value="1"/>
</dbReference>
<organism evidence="7 8">
    <name type="scientific">Exophiala bonariae</name>
    <dbReference type="NCBI Taxonomy" id="1690606"/>
    <lineage>
        <taxon>Eukaryota</taxon>
        <taxon>Fungi</taxon>
        <taxon>Dikarya</taxon>
        <taxon>Ascomycota</taxon>
        <taxon>Pezizomycotina</taxon>
        <taxon>Eurotiomycetes</taxon>
        <taxon>Chaetothyriomycetidae</taxon>
        <taxon>Chaetothyriales</taxon>
        <taxon>Herpotrichiellaceae</taxon>
        <taxon>Exophiala</taxon>
    </lineage>
</organism>
<keyword evidence="4 6" id="KW-1133">Transmembrane helix</keyword>
<dbReference type="RefSeq" id="XP_064703645.1">
    <property type="nucleotide sequence ID" value="XM_064849421.1"/>
</dbReference>
<feature type="transmembrane region" description="Helical" evidence="6">
    <location>
        <begin position="522"/>
        <end position="540"/>
    </location>
</feature>
<feature type="transmembrane region" description="Helical" evidence="6">
    <location>
        <begin position="341"/>
        <end position="360"/>
    </location>
</feature>
<evidence type="ECO:0000256" key="3">
    <source>
        <dbReference type="ARBA" id="ARBA00022692"/>
    </source>
</evidence>
<feature type="transmembrane region" description="Helical" evidence="6">
    <location>
        <begin position="301"/>
        <end position="321"/>
    </location>
</feature>
<feature type="transmembrane region" description="Helical" evidence="6">
    <location>
        <begin position="99"/>
        <end position="118"/>
    </location>
</feature>
<keyword evidence="5 6" id="KW-0472">Membrane</keyword>
<sequence>MGQNTQASQDMVAVGPVASGEGVPMRWNHLKVYVLVSAVLSLYFCELLCIIGGGFLAPQVAAVIGGMSLVAWPSLVSILFTVALGAIICQASDYWGRKWFLIIPNIGGIIGCIISARATSMGMYIAGFCVGGLGFGSQGLFLAVVSEVLPRELRPWSQAGANFVNAFGSIFALSVGGYLVQAGPEGFRTYLYITAGIYAASVGLVTVLYNPPPRNLQTALSFKEKIRSLDWIGYILLAGGTIPFCLGLSWAQNPYTWKNSHVLGPLLVGSVLLIILGIYAWKFNKTGLFHHQLFHHRNYVISLAALAAEGSSYMAAGIYFPASLSVVRGATMSPYRQSLCYMVGFCSFAVITLVTGLYVAKTKTVRLTGVLTFVMMLCFYIPMATVNLNTPEANFWGYICFFGAGLGLAFVTFFTAAQFATAPELIAVTTGLGVSIRSFGGSVALAIFNALAASGYSKNVLSQVTNGVVPLGLPEETIGPLIGGLAAGNMSLVEGLTGITPAIVEAASLGMKQARLIGFRDVFICASCFSFLAMIASAFLNNPTSEFNKKIDAPIEAAEQRINDPEDQSKIAHELQVEYRGNRD</sequence>
<evidence type="ECO:0000313" key="8">
    <source>
        <dbReference type="Proteomes" id="UP001358417"/>
    </source>
</evidence>
<dbReference type="PANTHER" id="PTHR23501">
    <property type="entry name" value="MAJOR FACILITATOR SUPERFAMILY"/>
    <property type="match status" value="1"/>
</dbReference>
<keyword evidence="8" id="KW-1185">Reference proteome</keyword>
<evidence type="ECO:0000256" key="2">
    <source>
        <dbReference type="ARBA" id="ARBA00022448"/>
    </source>
</evidence>
<evidence type="ECO:0000313" key="7">
    <source>
        <dbReference type="EMBL" id="KAK5048187.1"/>
    </source>
</evidence>
<evidence type="ECO:0008006" key="9">
    <source>
        <dbReference type="Google" id="ProtNLM"/>
    </source>
</evidence>
<dbReference type="Gene3D" id="1.20.1250.20">
    <property type="entry name" value="MFS general substrate transporter like domains"/>
    <property type="match status" value="1"/>
</dbReference>
<protein>
    <recommendedName>
        <fullName evidence="9">Major facilitator superfamily (MFS) profile domain-containing protein</fullName>
    </recommendedName>
</protein>
<feature type="transmembrane region" description="Helical" evidence="6">
    <location>
        <begin position="231"/>
        <end position="250"/>
    </location>
</feature>
<feature type="transmembrane region" description="Helical" evidence="6">
    <location>
        <begin position="189"/>
        <end position="210"/>
    </location>
</feature>
<feature type="transmembrane region" description="Helical" evidence="6">
    <location>
        <begin position="124"/>
        <end position="149"/>
    </location>
</feature>
<comment type="subcellular location">
    <subcellularLocation>
        <location evidence="1">Membrane</location>
        <topology evidence="1">Multi-pass membrane protein</topology>
    </subcellularLocation>
</comment>
<evidence type="ECO:0000256" key="4">
    <source>
        <dbReference type="ARBA" id="ARBA00022989"/>
    </source>
</evidence>
<feature type="transmembrane region" description="Helical" evidence="6">
    <location>
        <begin position="395"/>
        <end position="416"/>
    </location>
</feature>
<dbReference type="EMBL" id="JAVRRD010000022">
    <property type="protein sequence ID" value="KAK5048187.1"/>
    <property type="molecule type" value="Genomic_DNA"/>
</dbReference>
<feature type="transmembrane region" description="Helical" evidence="6">
    <location>
        <begin position="262"/>
        <end position="281"/>
    </location>
</feature>
<dbReference type="GO" id="GO:0005886">
    <property type="term" value="C:plasma membrane"/>
    <property type="evidence" value="ECO:0007669"/>
    <property type="project" value="TreeGrafter"/>
</dbReference>
<dbReference type="InterPro" id="IPR010573">
    <property type="entry name" value="MFS_Str1/Tri12-like"/>
</dbReference>
<name>A0AAV9N269_9EURO</name>
<feature type="transmembrane region" description="Helical" evidence="6">
    <location>
        <begin position="161"/>
        <end position="183"/>
    </location>
</feature>
<dbReference type="GeneID" id="89974031"/>
<gene>
    <name evidence="7" type="ORF">LTR84_005857</name>
</gene>
<comment type="caution">
    <text evidence="7">The sequence shown here is derived from an EMBL/GenBank/DDBJ whole genome shotgun (WGS) entry which is preliminary data.</text>
</comment>
<feature type="transmembrane region" description="Helical" evidence="6">
    <location>
        <begin position="367"/>
        <end position="383"/>
    </location>
</feature>
<evidence type="ECO:0000256" key="5">
    <source>
        <dbReference type="ARBA" id="ARBA00023136"/>
    </source>
</evidence>
<dbReference type="InterPro" id="IPR036259">
    <property type="entry name" value="MFS_trans_sf"/>
</dbReference>
<reference evidence="7 8" key="1">
    <citation type="submission" date="2023-08" db="EMBL/GenBank/DDBJ databases">
        <title>Black Yeasts Isolated from many extreme environments.</title>
        <authorList>
            <person name="Coleine C."/>
            <person name="Stajich J.E."/>
            <person name="Selbmann L."/>
        </authorList>
    </citation>
    <scope>NUCLEOTIDE SEQUENCE [LARGE SCALE GENOMIC DNA]</scope>
    <source>
        <strain evidence="7 8">CCFEE 5792</strain>
    </source>
</reference>
<accession>A0AAV9N269</accession>
<feature type="transmembrane region" description="Helical" evidence="6">
    <location>
        <begin position="32"/>
        <end position="57"/>
    </location>
</feature>
<dbReference type="SUPFAM" id="SSF103473">
    <property type="entry name" value="MFS general substrate transporter"/>
    <property type="match status" value="1"/>
</dbReference>
<dbReference type="AlphaFoldDB" id="A0AAV9N269"/>
<keyword evidence="2" id="KW-0813">Transport</keyword>
<evidence type="ECO:0000256" key="1">
    <source>
        <dbReference type="ARBA" id="ARBA00004141"/>
    </source>
</evidence>
<dbReference type="GO" id="GO:0022857">
    <property type="term" value="F:transmembrane transporter activity"/>
    <property type="evidence" value="ECO:0007669"/>
    <property type="project" value="InterPro"/>
</dbReference>
<proteinExistence type="predicted"/>